<dbReference type="GO" id="GO:0005737">
    <property type="term" value="C:cytoplasm"/>
    <property type="evidence" value="ECO:0007669"/>
    <property type="project" value="UniProtKB-SubCell"/>
</dbReference>
<reference evidence="19" key="2">
    <citation type="submission" date="2015-02" db="EMBL/GenBank/DDBJ databases">
        <authorList>
            <person name="Chooi Y.-H."/>
        </authorList>
    </citation>
    <scope>NUCLEOTIDE SEQUENCE</scope>
    <source>
        <tissue evidence="19">Seedling</tissue>
    </source>
</reference>
<evidence type="ECO:0000313" key="20">
    <source>
        <dbReference type="Proteomes" id="UP000053144"/>
    </source>
</evidence>
<keyword evidence="16" id="KW-0539">Nucleus</keyword>
<organism evidence="19 20">
    <name type="scientific">Phaseolus angularis</name>
    <name type="common">Azuki bean</name>
    <name type="synonym">Vigna angularis</name>
    <dbReference type="NCBI Taxonomy" id="3914"/>
    <lineage>
        <taxon>Eukaryota</taxon>
        <taxon>Viridiplantae</taxon>
        <taxon>Streptophyta</taxon>
        <taxon>Embryophyta</taxon>
        <taxon>Tracheophyta</taxon>
        <taxon>Spermatophyta</taxon>
        <taxon>Magnoliopsida</taxon>
        <taxon>eudicotyledons</taxon>
        <taxon>Gunneridae</taxon>
        <taxon>Pentapetalae</taxon>
        <taxon>rosids</taxon>
        <taxon>fabids</taxon>
        <taxon>Fabales</taxon>
        <taxon>Fabaceae</taxon>
        <taxon>Papilionoideae</taxon>
        <taxon>50 kb inversion clade</taxon>
        <taxon>NPAAA clade</taxon>
        <taxon>indigoferoid/millettioid clade</taxon>
        <taxon>Phaseoleae</taxon>
        <taxon>Vigna</taxon>
    </lineage>
</organism>
<evidence type="ECO:0000256" key="2">
    <source>
        <dbReference type="ARBA" id="ARBA00001968"/>
    </source>
</evidence>
<comment type="subcellular location">
    <subcellularLocation>
        <location evidence="4">Cytoplasm</location>
    </subcellularLocation>
    <subcellularLocation>
        <location evidence="3">Nucleus</location>
    </subcellularLocation>
</comment>
<name>A0A0L9TH51_PHAAN</name>
<dbReference type="Pfam" id="PF04857">
    <property type="entry name" value="CAF1"/>
    <property type="match status" value="1"/>
</dbReference>
<dbReference type="Gramene" id="KOM29767">
    <property type="protein sequence ID" value="KOM29767"/>
    <property type="gene ID" value="LR48_Vigan774s000800"/>
</dbReference>
<dbReference type="InterPro" id="IPR036397">
    <property type="entry name" value="RNaseH_sf"/>
</dbReference>
<dbReference type="InterPro" id="IPR039637">
    <property type="entry name" value="CNOT7/CNOT8/Pop2"/>
</dbReference>
<keyword evidence="15" id="KW-0804">Transcription</keyword>
<dbReference type="GO" id="GO:0005634">
    <property type="term" value="C:nucleus"/>
    <property type="evidence" value="ECO:0007669"/>
    <property type="project" value="UniProtKB-SubCell"/>
</dbReference>
<protein>
    <recommendedName>
        <fullName evidence="7">poly(A)-specific ribonuclease</fullName>
        <ecNumber evidence="7">3.1.13.4</ecNumber>
    </recommendedName>
</protein>
<dbReference type="EMBL" id="KQ258533">
    <property type="protein sequence ID" value="KOM29767.1"/>
    <property type="molecule type" value="Genomic_DNA"/>
</dbReference>
<sequence length="279" mass="31880">MAVVPRGGSIVTRSVWASNLETEFELIRSVISSYPLISMDTEFPGVIFHSNSDMREPQYNYAVMKANVECLHLIQLGLTLSDCDGNLPSFQSSDRFIWEFNFREFNVACDPHATESIALLQRQGIDLEKNWKFGVDIERFVELLMFSGMVCNNNVQWITFHGAYDFGYLVKALTSRFFPTQPLLPVDLSYFMYLVKFFFGGTIYDVKHLIKFCPDLHGGLDRVSDSLCLDRAVGKSHQAGSDSLLTLHAFNKIKNVYFSKHSCSHILNYKNVLYSLELF</sequence>
<evidence type="ECO:0000313" key="19">
    <source>
        <dbReference type="EMBL" id="KOM29767.1"/>
    </source>
</evidence>
<dbReference type="GO" id="GO:0046872">
    <property type="term" value="F:metal ion binding"/>
    <property type="evidence" value="ECO:0007669"/>
    <property type="project" value="UniProtKB-KW"/>
</dbReference>
<proteinExistence type="inferred from homology"/>
<dbReference type="SUPFAM" id="SSF53098">
    <property type="entry name" value="Ribonuclease H-like"/>
    <property type="match status" value="1"/>
</dbReference>
<comment type="similarity">
    <text evidence="5">Belongs to the CAF1 family.</text>
</comment>
<comment type="cofactor">
    <cofactor evidence="2">
        <name>a divalent metal cation</name>
        <dbReference type="ChEBI" id="CHEBI:60240"/>
    </cofactor>
</comment>
<dbReference type="STRING" id="3914.A0A0L9TH51"/>
<reference evidence="20" key="1">
    <citation type="journal article" date="2015" name="Proc. Natl. Acad. Sci. U.S.A.">
        <title>Genome sequencing of adzuki bean (Vigna angularis) provides insight into high starch and low fat accumulation and domestication.</title>
        <authorList>
            <person name="Yang K."/>
            <person name="Tian Z."/>
            <person name="Chen C."/>
            <person name="Luo L."/>
            <person name="Zhao B."/>
            <person name="Wang Z."/>
            <person name="Yu L."/>
            <person name="Li Y."/>
            <person name="Sun Y."/>
            <person name="Li W."/>
            <person name="Chen Y."/>
            <person name="Li Y."/>
            <person name="Zhang Y."/>
            <person name="Ai D."/>
            <person name="Zhao J."/>
            <person name="Shang C."/>
            <person name="Ma Y."/>
            <person name="Wu B."/>
            <person name="Wang M."/>
            <person name="Gao L."/>
            <person name="Sun D."/>
            <person name="Zhang P."/>
            <person name="Guo F."/>
            <person name="Wang W."/>
            <person name="Li Y."/>
            <person name="Wang J."/>
            <person name="Varshney R.K."/>
            <person name="Wang J."/>
            <person name="Ling H.Q."/>
            <person name="Wan P."/>
        </authorList>
    </citation>
    <scope>NUCLEOTIDE SEQUENCE</scope>
    <source>
        <strain evidence="20">cv. Jingnong 6</strain>
    </source>
</reference>
<comment type="function">
    <text evidence="17">Ubiquitous transcription factor required for a diverse set of processes. It is a component of the CCR4 complex involved in the control of gene expression.</text>
</comment>
<evidence type="ECO:0000256" key="6">
    <source>
        <dbReference type="ARBA" id="ARBA00011757"/>
    </source>
</evidence>
<evidence type="ECO:0000256" key="4">
    <source>
        <dbReference type="ARBA" id="ARBA00004496"/>
    </source>
</evidence>
<evidence type="ECO:0000256" key="15">
    <source>
        <dbReference type="ARBA" id="ARBA00023163"/>
    </source>
</evidence>
<dbReference type="Gene3D" id="3.30.420.10">
    <property type="entry name" value="Ribonuclease H-like superfamily/Ribonuclease H"/>
    <property type="match status" value="1"/>
</dbReference>
<dbReference type="Proteomes" id="UP000743370">
    <property type="component" value="Unassembled WGS sequence"/>
</dbReference>
<dbReference type="EC" id="3.1.13.4" evidence="7"/>
<evidence type="ECO:0000256" key="12">
    <source>
        <dbReference type="ARBA" id="ARBA00022839"/>
    </source>
</evidence>
<evidence type="ECO:0000256" key="7">
    <source>
        <dbReference type="ARBA" id="ARBA00012161"/>
    </source>
</evidence>
<evidence type="ECO:0000256" key="11">
    <source>
        <dbReference type="ARBA" id="ARBA00022801"/>
    </source>
</evidence>
<evidence type="ECO:0000256" key="10">
    <source>
        <dbReference type="ARBA" id="ARBA00022723"/>
    </source>
</evidence>
<comment type="catalytic activity">
    <reaction evidence="1">
        <text>Exonucleolytic cleavage of poly(A) to 5'-AMP.</text>
        <dbReference type="EC" id="3.1.13.4"/>
    </reaction>
</comment>
<evidence type="ECO:0000256" key="17">
    <source>
        <dbReference type="ARBA" id="ARBA00025148"/>
    </source>
</evidence>
<evidence type="ECO:0000256" key="13">
    <source>
        <dbReference type="ARBA" id="ARBA00022884"/>
    </source>
</evidence>
<evidence type="ECO:0000256" key="1">
    <source>
        <dbReference type="ARBA" id="ARBA00001663"/>
    </source>
</evidence>
<evidence type="ECO:0000313" key="21">
    <source>
        <dbReference type="Proteomes" id="UP000743370"/>
    </source>
</evidence>
<dbReference type="InterPro" id="IPR012337">
    <property type="entry name" value="RNaseH-like_sf"/>
</dbReference>
<keyword evidence="8" id="KW-0963">Cytoplasm</keyword>
<accession>A0A0L9TH51</accession>
<dbReference type="InterPro" id="IPR006941">
    <property type="entry name" value="RNase_CAF1"/>
</dbReference>
<keyword evidence="10" id="KW-0479">Metal-binding</keyword>
<dbReference type="GO" id="GO:0030014">
    <property type="term" value="C:CCR4-NOT complex"/>
    <property type="evidence" value="ECO:0007669"/>
    <property type="project" value="InterPro"/>
</dbReference>
<dbReference type="GO" id="GO:0003723">
    <property type="term" value="F:RNA binding"/>
    <property type="evidence" value="ECO:0007669"/>
    <property type="project" value="UniProtKB-KW"/>
</dbReference>
<evidence type="ECO:0000256" key="5">
    <source>
        <dbReference type="ARBA" id="ARBA00008372"/>
    </source>
</evidence>
<keyword evidence="14" id="KW-0805">Transcription regulation</keyword>
<dbReference type="Proteomes" id="UP000053144">
    <property type="component" value="Unassembled WGS sequence"/>
</dbReference>
<dbReference type="AlphaFoldDB" id="A0A0L9TH51"/>
<dbReference type="EMBL" id="JABFOF010000006">
    <property type="protein sequence ID" value="KAG2394684.1"/>
    <property type="molecule type" value="Genomic_DNA"/>
</dbReference>
<keyword evidence="9" id="KW-0540">Nuclease</keyword>
<keyword evidence="11" id="KW-0378">Hydrolase</keyword>
<gene>
    <name evidence="18" type="ORF">HKW66_Vig0079410</name>
    <name evidence="19" type="ORF">LR48_Vigan774s000800</name>
</gene>
<keyword evidence="13" id="KW-0694">RNA-binding</keyword>
<dbReference type="PANTHER" id="PTHR10797">
    <property type="entry name" value="CCR4-NOT TRANSCRIPTION COMPLEX SUBUNIT"/>
    <property type="match status" value="1"/>
</dbReference>
<reference evidence="18 21" key="3">
    <citation type="submission" date="2020-05" db="EMBL/GenBank/DDBJ databases">
        <title>Vigna angularis (adzuki bean) Var. LongXiaoDou No. 4 denovo assembly.</title>
        <authorList>
            <person name="Xiang H."/>
        </authorList>
    </citation>
    <scope>NUCLEOTIDE SEQUENCE [LARGE SCALE GENOMIC DNA]</scope>
    <source>
        <tissue evidence="18">Leaf</tissue>
    </source>
</reference>
<keyword evidence="12" id="KW-0269">Exonuclease</keyword>
<comment type="subunit">
    <text evidence="6">Component of the CCR4-NOT complex, at least composed of CRR4 and CAF1 proteins.</text>
</comment>
<evidence type="ECO:0000256" key="9">
    <source>
        <dbReference type="ARBA" id="ARBA00022722"/>
    </source>
</evidence>
<dbReference type="GO" id="GO:0004535">
    <property type="term" value="F:poly(A)-specific ribonuclease activity"/>
    <property type="evidence" value="ECO:0007669"/>
    <property type="project" value="UniProtKB-EC"/>
</dbReference>
<evidence type="ECO:0000313" key="18">
    <source>
        <dbReference type="EMBL" id="KAG2394684.1"/>
    </source>
</evidence>
<evidence type="ECO:0000256" key="14">
    <source>
        <dbReference type="ARBA" id="ARBA00023015"/>
    </source>
</evidence>
<evidence type="ECO:0000256" key="3">
    <source>
        <dbReference type="ARBA" id="ARBA00004123"/>
    </source>
</evidence>
<evidence type="ECO:0000256" key="8">
    <source>
        <dbReference type="ARBA" id="ARBA00022490"/>
    </source>
</evidence>
<evidence type="ECO:0000256" key="16">
    <source>
        <dbReference type="ARBA" id="ARBA00023242"/>
    </source>
</evidence>